<reference evidence="1 2" key="1">
    <citation type="submission" date="2020-08" db="EMBL/GenBank/DDBJ databases">
        <title>Genomic Encyclopedia of Type Strains, Phase IV (KMG-IV): sequencing the most valuable type-strain genomes for metagenomic binning, comparative biology and taxonomic classification.</title>
        <authorList>
            <person name="Goeker M."/>
        </authorList>
    </citation>
    <scope>NUCLEOTIDE SEQUENCE [LARGE SCALE GENOMIC DNA]</scope>
    <source>
        <strain evidence="1 2">DSM 45615</strain>
    </source>
</reference>
<name>A0A840P3Y4_9ACTN</name>
<dbReference type="Proteomes" id="UP000578449">
    <property type="component" value="Unassembled WGS sequence"/>
</dbReference>
<accession>A0A840P3Y4</accession>
<evidence type="ECO:0000313" key="1">
    <source>
        <dbReference type="EMBL" id="MBB5133699.1"/>
    </source>
</evidence>
<organism evidence="1 2">
    <name type="scientific">Thermocatellispora tengchongensis</name>
    <dbReference type="NCBI Taxonomy" id="1073253"/>
    <lineage>
        <taxon>Bacteria</taxon>
        <taxon>Bacillati</taxon>
        <taxon>Actinomycetota</taxon>
        <taxon>Actinomycetes</taxon>
        <taxon>Streptosporangiales</taxon>
        <taxon>Streptosporangiaceae</taxon>
        <taxon>Thermocatellispora</taxon>
    </lineage>
</organism>
<proteinExistence type="predicted"/>
<sequence>MTAHPPASHLKLVVAPDVRELGLHHVRAWTLSCDASPLDPALDPAGAAELLNRFPRDDSAPGYRRLLAALGHPQTTPAGERLRDLVAARPWRGHGGVIDAVTVASVAIGGGIGLHDLTRATDATTILVRRSPGGERIVPAFSTRSRPIPRGDLTYGAQGPGGTFEPLAWLGRRDTDSAGHQVSAQSRTVCVIALGHPGDDPRHTESVITIVESVLGHLGIRMEITEIPG</sequence>
<evidence type="ECO:0000313" key="2">
    <source>
        <dbReference type="Proteomes" id="UP000578449"/>
    </source>
</evidence>
<dbReference type="EMBL" id="JACHGN010000006">
    <property type="protein sequence ID" value="MBB5133699.1"/>
    <property type="molecule type" value="Genomic_DNA"/>
</dbReference>
<gene>
    <name evidence="1" type="ORF">HNP84_003425</name>
</gene>
<protein>
    <recommendedName>
        <fullName evidence="3">B3/B4 tRNA-binding domain-containing protein</fullName>
    </recommendedName>
</protein>
<dbReference type="AlphaFoldDB" id="A0A840P3Y4"/>
<comment type="caution">
    <text evidence="1">The sequence shown here is derived from an EMBL/GenBank/DDBJ whole genome shotgun (WGS) entry which is preliminary data.</text>
</comment>
<evidence type="ECO:0008006" key="3">
    <source>
        <dbReference type="Google" id="ProtNLM"/>
    </source>
</evidence>
<keyword evidence="2" id="KW-1185">Reference proteome</keyword>
<dbReference type="RefSeq" id="WP_185050632.1">
    <property type="nucleotide sequence ID" value="NZ_BAABIX010000001.1"/>
</dbReference>